<dbReference type="Pfam" id="PF10544">
    <property type="entry name" value="T5orf172"/>
    <property type="match status" value="1"/>
</dbReference>
<feature type="domain" description="Bacteriophage T5 Orf172 DNA-binding" evidence="1">
    <location>
        <begin position="118"/>
        <end position="194"/>
    </location>
</feature>
<accession>A0A244EPD3</accession>
<comment type="caution">
    <text evidence="2">The sequence shown here is derived from an EMBL/GenBank/DDBJ whole genome shotgun (WGS) entry which is preliminary data.</text>
</comment>
<dbReference type="InterPro" id="IPR018306">
    <property type="entry name" value="Phage_T5_Orf172_DNA-bd"/>
</dbReference>
<dbReference type="EMBL" id="MTSA01000012">
    <property type="protein sequence ID" value="OUM06385.1"/>
    <property type="molecule type" value="Genomic_DNA"/>
</dbReference>
<sequence length="214" mass="24610">MLTRSFKETVWSVVEASQQPLTPQEIKEVVKAQYPEFHGTPSHLRNVERGHYTTLDHALLAQIYGVVKTNDEFFCDDSTKPYKVSLTTGELAEDAPELEDFDVSIGNVYVLKTGTYTQQGREIIKIGFTSQAIEKRILQLYTTGVPFEFSVHKVYSTRNFIELEQALHKLLTDFRINKSREFFTDEVIPFIDGVVDLHKLIQAEKLDDYLCPDR</sequence>
<organism evidence="2 3">
    <name type="scientific">Pseudomonas syringae</name>
    <dbReference type="NCBI Taxonomy" id="317"/>
    <lineage>
        <taxon>Bacteria</taxon>
        <taxon>Pseudomonadati</taxon>
        <taxon>Pseudomonadota</taxon>
        <taxon>Gammaproteobacteria</taxon>
        <taxon>Pseudomonadales</taxon>
        <taxon>Pseudomonadaceae</taxon>
        <taxon>Pseudomonas</taxon>
    </lineage>
</organism>
<reference evidence="2 3" key="1">
    <citation type="submission" date="2017-01" db="EMBL/GenBank/DDBJ databases">
        <authorList>
            <person name="Mah S.A."/>
            <person name="Swanson W.J."/>
            <person name="Moy G.W."/>
            <person name="Vacquier V.D."/>
        </authorList>
    </citation>
    <scope>NUCLEOTIDE SEQUENCE [LARGE SCALE GENOMIC DNA]</scope>
    <source>
        <strain evidence="2">PDD-32b-74</strain>
    </source>
</reference>
<gene>
    <name evidence="2" type="ORF">BW686_17070</name>
</gene>
<name>A0A244EPD3_PSESX</name>
<proteinExistence type="predicted"/>
<protein>
    <recommendedName>
        <fullName evidence="1">Bacteriophage T5 Orf172 DNA-binding domain-containing protein</fullName>
    </recommendedName>
</protein>
<evidence type="ECO:0000313" key="3">
    <source>
        <dbReference type="Proteomes" id="UP000195128"/>
    </source>
</evidence>
<dbReference type="AlphaFoldDB" id="A0A244EPD3"/>
<dbReference type="OrthoDB" id="8265034at2"/>
<dbReference type="RefSeq" id="WP_084918717.1">
    <property type="nucleotide sequence ID" value="NZ_MTSA01000012.1"/>
</dbReference>
<evidence type="ECO:0000313" key="2">
    <source>
        <dbReference type="EMBL" id="OUM06385.1"/>
    </source>
</evidence>
<dbReference type="SMART" id="SM00974">
    <property type="entry name" value="T5orf172"/>
    <property type="match status" value="1"/>
</dbReference>
<evidence type="ECO:0000259" key="1">
    <source>
        <dbReference type="SMART" id="SM00974"/>
    </source>
</evidence>
<dbReference type="Proteomes" id="UP000195128">
    <property type="component" value="Unassembled WGS sequence"/>
</dbReference>